<protein>
    <submittedName>
        <fullName evidence="1">Uncharacterized protein</fullName>
    </submittedName>
</protein>
<dbReference type="OrthoDB" id="1115578at2"/>
<accession>A0A1Y1CM12</accession>
<reference evidence="1 2" key="1">
    <citation type="journal article" date="2018" name="Mar. Genomics">
        <title>Complete genome sequence of Marinifilaceae bacterium strain SPP2, isolated from the Antarctic marine sediment.</title>
        <authorList>
            <person name="Watanabe M."/>
            <person name="Kojima H."/>
            <person name="Fukui M."/>
        </authorList>
    </citation>
    <scope>NUCLEOTIDE SEQUENCE [LARGE SCALE GENOMIC DNA]</scope>
    <source>
        <strain evidence="1 2">SPP2</strain>
    </source>
</reference>
<evidence type="ECO:0000313" key="2">
    <source>
        <dbReference type="Proteomes" id="UP000218267"/>
    </source>
</evidence>
<dbReference type="KEGG" id="mbas:ALGA_2751"/>
<dbReference type="EMBL" id="AP018042">
    <property type="protein sequence ID" value="BAX81063.1"/>
    <property type="molecule type" value="Genomic_DNA"/>
</dbReference>
<reference evidence="2" key="2">
    <citation type="journal article" date="2020" name="Antonie Van Leeuwenhoek">
        <title>Labilibaculum antarcticum sp. nov., a novel facultative anaerobic, psychrotorelant bacterium isolated from marine sediment of Antarctica.</title>
        <authorList>
            <person name="Watanabe M."/>
            <person name="Kojima H."/>
            <person name="Fukui M."/>
        </authorList>
    </citation>
    <scope>NUCLEOTIDE SEQUENCE [LARGE SCALE GENOMIC DNA]</scope>
    <source>
        <strain evidence="2">SPP2</strain>
    </source>
</reference>
<dbReference type="AlphaFoldDB" id="A0A1Y1CM12"/>
<organism evidence="1 2">
    <name type="scientific">Labilibaculum antarcticum</name>
    <dbReference type="NCBI Taxonomy" id="1717717"/>
    <lineage>
        <taxon>Bacteria</taxon>
        <taxon>Pseudomonadati</taxon>
        <taxon>Bacteroidota</taxon>
        <taxon>Bacteroidia</taxon>
        <taxon>Marinilabiliales</taxon>
        <taxon>Marinifilaceae</taxon>
        <taxon>Labilibaculum</taxon>
    </lineage>
</organism>
<dbReference type="RefSeq" id="WP_096430039.1">
    <property type="nucleotide sequence ID" value="NZ_AP018042.1"/>
</dbReference>
<proteinExistence type="predicted"/>
<name>A0A1Y1CM12_9BACT</name>
<dbReference type="Proteomes" id="UP000218267">
    <property type="component" value="Chromosome"/>
</dbReference>
<evidence type="ECO:0000313" key="1">
    <source>
        <dbReference type="EMBL" id="BAX81063.1"/>
    </source>
</evidence>
<keyword evidence="2" id="KW-1185">Reference proteome</keyword>
<gene>
    <name evidence="1" type="ORF">ALGA_2751</name>
</gene>
<sequence length="229" mass="26703">MDYQSDFKKWKKPTNALSLEEVKLPTEPVDEFAAKAETLAVEATKDKEELVESGLDYTLVEDLPSLAGNLRYYEAQWMSEYRARQEAQKEWLEQSPEAYDLRDEMLHHFTYAYRKHSDIIKKVRRIREGGSHADMIQDLLELSVLAVKYPQPLVKINYDVNLNSKSKTKSHAMADLLAEANGSTSESSESKLLRDKAFTLLYDRMLEIRECGRYVFWKNEDRKKCYLSN</sequence>